<evidence type="ECO:0000313" key="16">
    <source>
        <dbReference type="Proteomes" id="UP001148838"/>
    </source>
</evidence>
<evidence type="ECO:0000256" key="13">
    <source>
        <dbReference type="SAM" id="Phobius"/>
    </source>
</evidence>
<keyword evidence="9 13" id="KW-1133">Transmembrane helix</keyword>
<evidence type="ECO:0000259" key="14">
    <source>
        <dbReference type="Pfam" id="PF04500"/>
    </source>
</evidence>
<dbReference type="Pfam" id="PF04500">
    <property type="entry name" value="FLYWCH"/>
    <property type="match status" value="1"/>
</dbReference>
<protein>
    <recommendedName>
        <fullName evidence="14">FLYWCH-type domain-containing protein</fullName>
    </recommendedName>
</protein>
<reference evidence="15 16" key="1">
    <citation type="journal article" date="2022" name="Allergy">
        <title>Genome assembly and annotation of Periplaneta americana reveal a comprehensive cockroach allergen profile.</title>
        <authorList>
            <person name="Wang L."/>
            <person name="Xiong Q."/>
            <person name="Saelim N."/>
            <person name="Wang L."/>
            <person name="Nong W."/>
            <person name="Wan A.T."/>
            <person name="Shi M."/>
            <person name="Liu X."/>
            <person name="Cao Q."/>
            <person name="Hui J.H.L."/>
            <person name="Sookrung N."/>
            <person name="Leung T.F."/>
            <person name="Tungtrongchitr A."/>
            <person name="Tsui S.K.W."/>
        </authorList>
    </citation>
    <scope>NUCLEOTIDE SEQUENCE [LARGE SCALE GENOMIC DNA]</scope>
    <source>
        <strain evidence="15">PWHHKU_190912</strain>
    </source>
</reference>
<gene>
    <name evidence="15" type="ORF">ANN_00173</name>
</gene>
<keyword evidence="6" id="KW-0863">Zinc-finger</keyword>
<evidence type="ECO:0000256" key="10">
    <source>
        <dbReference type="ARBA" id="ARBA00023098"/>
    </source>
</evidence>
<feature type="transmembrane region" description="Helical" evidence="13">
    <location>
        <begin position="20"/>
        <end position="41"/>
    </location>
</feature>
<dbReference type="Gene3D" id="2.20.25.240">
    <property type="match status" value="1"/>
</dbReference>
<sequence length="158" mass="18342">MVSLCEGGNEPPGSLKTSEQASITAFINAFVHIFMYTYYMLSAMGPRVKKYLWWKKYITLLQLKRSKKSNLEAVNYIGTMGEEIRFTKSERGSDKLIYLGYMYTRLRENKNGVVWRCDMRGGVMQQSRYQKMEAVSSKNRLNTRIILQTGVGLRQRNV</sequence>
<accession>A0ABQ8TQ78</accession>
<keyword evidence="12" id="KW-0275">Fatty acid biosynthesis</keyword>
<dbReference type="EMBL" id="JAJSOF020000003">
    <property type="protein sequence ID" value="KAJ4448782.1"/>
    <property type="molecule type" value="Genomic_DNA"/>
</dbReference>
<keyword evidence="5" id="KW-0479">Metal-binding</keyword>
<keyword evidence="8" id="KW-0862">Zinc</keyword>
<comment type="caution">
    <text evidence="15">The sequence shown here is derived from an EMBL/GenBank/DDBJ whole genome shotgun (WGS) entry which is preliminary data.</text>
</comment>
<keyword evidence="10" id="KW-0443">Lipid metabolism</keyword>
<dbReference type="InterPro" id="IPR007588">
    <property type="entry name" value="Znf_FLYWCH"/>
</dbReference>
<evidence type="ECO:0000256" key="6">
    <source>
        <dbReference type="ARBA" id="ARBA00022771"/>
    </source>
</evidence>
<name>A0ABQ8TQ78_PERAM</name>
<comment type="subcellular location">
    <subcellularLocation>
        <location evidence="1">Membrane</location>
        <topology evidence="1">Multi-pass membrane protein</topology>
    </subcellularLocation>
</comment>
<evidence type="ECO:0000256" key="12">
    <source>
        <dbReference type="ARBA" id="ARBA00023160"/>
    </source>
</evidence>
<evidence type="ECO:0000256" key="1">
    <source>
        <dbReference type="ARBA" id="ARBA00004141"/>
    </source>
</evidence>
<evidence type="ECO:0000256" key="2">
    <source>
        <dbReference type="ARBA" id="ARBA00022516"/>
    </source>
</evidence>
<dbReference type="Pfam" id="PF01151">
    <property type="entry name" value="ELO"/>
    <property type="match status" value="1"/>
</dbReference>
<evidence type="ECO:0000256" key="5">
    <source>
        <dbReference type="ARBA" id="ARBA00022723"/>
    </source>
</evidence>
<evidence type="ECO:0000256" key="3">
    <source>
        <dbReference type="ARBA" id="ARBA00022679"/>
    </source>
</evidence>
<evidence type="ECO:0000313" key="15">
    <source>
        <dbReference type="EMBL" id="KAJ4448782.1"/>
    </source>
</evidence>
<evidence type="ECO:0000256" key="8">
    <source>
        <dbReference type="ARBA" id="ARBA00022833"/>
    </source>
</evidence>
<evidence type="ECO:0000256" key="11">
    <source>
        <dbReference type="ARBA" id="ARBA00023136"/>
    </source>
</evidence>
<keyword evidence="11 13" id="KW-0472">Membrane</keyword>
<evidence type="ECO:0000256" key="9">
    <source>
        <dbReference type="ARBA" id="ARBA00022989"/>
    </source>
</evidence>
<keyword evidence="16" id="KW-1185">Reference proteome</keyword>
<organism evidence="15 16">
    <name type="scientific">Periplaneta americana</name>
    <name type="common">American cockroach</name>
    <name type="synonym">Blatta americana</name>
    <dbReference type="NCBI Taxonomy" id="6978"/>
    <lineage>
        <taxon>Eukaryota</taxon>
        <taxon>Metazoa</taxon>
        <taxon>Ecdysozoa</taxon>
        <taxon>Arthropoda</taxon>
        <taxon>Hexapoda</taxon>
        <taxon>Insecta</taxon>
        <taxon>Pterygota</taxon>
        <taxon>Neoptera</taxon>
        <taxon>Polyneoptera</taxon>
        <taxon>Dictyoptera</taxon>
        <taxon>Blattodea</taxon>
        <taxon>Blattoidea</taxon>
        <taxon>Blattidae</taxon>
        <taxon>Blattinae</taxon>
        <taxon>Periplaneta</taxon>
    </lineage>
</organism>
<evidence type="ECO:0000256" key="4">
    <source>
        <dbReference type="ARBA" id="ARBA00022692"/>
    </source>
</evidence>
<dbReference type="Proteomes" id="UP001148838">
    <property type="component" value="Unassembled WGS sequence"/>
</dbReference>
<dbReference type="InterPro" id="IPR002076">
    <property type="entry name" value="ELO_fam"/>
</dbReference>
<evidence type="ECO:0000256" key="7">
    <source>
        <dbReference type="ARBA" id="ARBA00022832"/>
    </source>
</evidence>
<proteinExistence type="predicted"/>
<feature type="domain" description="FLYWCH-type" evidence="14">
    <location>
        <begin position="86"/>
        <end position="120"/>
    </location>
</feature>
<keyword evidence="3" id="KW-0808">Transferase</keyword>
<keyword evidence="4 13" id="KW-0812">Transmembrane</keyword>
<keyword evidence="7" id="KW-0276">Fatty acid metabolism</keyword>
<keyword evidence="2" id="KW-0444">Lipid biosynthesis</keyword>